<name>T1EWF2_HELRO</name>
<reference evidence="3" key="3">
    <citation type="submission" date="2015-06" db="UniProtKB">
        <authorList>
            <consortium name="EnsemblMetazoa"/>
        </authorList>
    </citation>
    <scope>IDENTIFICATION</scope>
</reference>
<dbReference type="HOGENOM" id="CLU_059811_0_0_1"/>
<evidence type="ECO:0000256" key="1">
    <source>
        <dbReference type="SAM" id="MobiDB-lite"/>
    </source>
</evidence>
<dbReference type="Proteomes" id="UP000015101">
    <property type="component" value="Unassembled WGS sequence"/>
</dbReference>
<accession>T1EWF2</accession>
<dbReference type="AlphaFoldDB" id="T1EWF2"/>
<dbReference type="InParanoid" id="T1EWF2"/>
<dbReference type="GeneID" id="20200902"/>
<dbReference type="EnsemblMetazoa" id="HelroT165197">
    <property type="protein sequence ID" value="HelroP165197"/>
    <property type="gene ID" value="HelroG165197"/>
</dbReference>
<dbReference type="OrthoDB" id="416119at2759"/>
<evidence type="ECO:0000313" key="4">
    <source>
        <dbReference type="Proteomes" id="UP000015101"/>
    </source>
</evidence>
<dbReference type="KEGG" id="hro:HELRODRAFT_165197"/>
<feature type="region of interest" description="Disordered" evidence="1">
    <location>
        <begin position="1"/>
        <end position="39"/>
    </location>
</feature>
<dbReference type="CTD" id="20200902"/>
<reference evidence="2 4" key="2">
    <citation type="journal article" date="2013" name="Nature">
        <title>Insights into bilaterian evolution from three spiralian genomes.</title>
        <authorList>
            <person name="Simakov O."/>
            <person name="Marletaz F."/>
            <person name="Cho S.J."/>
            <person name="Edsinger-Gonzales E."/>
            <person name="Havlak P."/>
            <person name="Hellsten U."/>
            <person name="Kuo D.H."/>
            <person name="Larsson T."/>
            <person name="Lv J."/>
            <person name="Arendt D."/>
            <person name="Savage R."/>
            <person name="Osoegawa K."/>
            <person name="de Jong P."/>
            <person name="Grimwood J."/>
            <person name="Chapman J.A."/>
            <person name="Shapiro H."/>
            <person name="Aerts A."/>
            <person name="Otillar R.P."/>
            <person name="Terry A.Y."/>
            <person name="Boore J.L."/>
            <person name="Grigoriev I.V."/>
            <person name="Lindberg D.R."/>
            <person name="Seaver E.C."/>
            <person name="Weisblat D.A."/>
            <person name="Putnam N.H."/>
            <person name="Rokhsar D.S."/>
        </authorList>
    </citation>
    <scope>NUCLEOTIDE SEQUENCE</scope>
</reference>
<dbReference type="EMBL" id="KB097639">
    <property type="protein sequence ID" value="ESN93041.1"/>
    <property type="molecule type" value="Genomic_DNA"/>
</dbReference>
<protein>
    <submittedName>
        <fullName evidence="2 3">Uncharacterized protein</fullName>
    </submittedName>
</protein>
<evidence type="ECO:0000313" key="2">
    <source>
        <dbReference type="EMBL" id="ESN93041.1"/>
    </source>
</evidence>
<proteinExistence type="predicted"/>
<gene>
    <name evidence="3" type="primary">20200902</name>
    <name evidence="2" type="ORF">HELRODRAFT_165197</name>
</gene>
<organism evidence="3 4">
    <name type="scientific">Helobdella robusta</name>
    <name type="common">Californian leech</name>
    <dbReference type="NCBI Taxonomy" id="6412"/>
    <lineage>
        <taxon>Eukaryota</taxon>
        <taxon>Metazoa</taxon>
        <taxon>Spiralia</taxon>
        <taxon>Lophotrochozoa</taxon>
        <taxon>Annelida</taxon>
        <taxon>Clitellata</taxon>
        <taxon>Hirudinea</taxon>
        <taxon>Rhynchobdellida</taxon>
        <taxon>Glossiphoniidae</taxon>
        <taxon>Helobdella</taxon>
    </lineage>
</organism>
<dbReference type="RefSeq" id="XP_009029303.1">
    <property type="nucleotide sequence ID" value="XM_009031055.1"/>
</dbReference>
<reference evidence="4" key="1">
    <citation type="submission" date="2012-12" db="EMBL/GenBank/DDBJ databases">
        <authorList>
            <person name="Hellsten U."/>
            <person name="Grimwood J."/>
            <person name="Chapman J.A."/>
            <person name="Shapiro H."/>
            <person name="Aerts A."/>
            <person name="Otillar R.P."/>
            <person name="Terry A.Y."/>
            <person name="Boore J.L."/>
            <person name="Simakov O."/>
            <person name="Marletaz F."/>
            <person name="Cho S.-J."/>
            <person name="Edsinger-Gonzales E."/>
            <person name="Havlak P."/>
            <person name="Kuo D.-H."/>
            <person name="Larsson T."/>
            <person name="Lv J."/>
            <person name="Arendt D."/>
            <person name="Savage R."/>
            <person name="Osoegawa K."/>
            <person name="de Jong P."/>
            <person name="Lindberg D.R."/>
            <person name="Seaver E.C."/>
            <person name="Weisblat D.A."/>
            <person name="Putnam N.H."/>
            <person name="Grigoriev I.V."/>
            <person name="Rokhsar D.S."/>
        </authorList>
    </citation>
    <scope>NUCLEOTIDE SEQUENCE</scope>
</reference>
<evidence type="ECO:0000313" key="3">
    <source>
        <dbReference type="EnsemblMetazoa" id="HelroP165197"/>
    </source>
</evidence>
<sequence length="305" mass="34477">MCKSLKAKVDEGETSTSSDPGRSGFEHKPTQTETPQPLSGVKLPKFLADWSEANVAFQSELDCLNNMDLDNFATHFQQIIYSYFKTNYGVVKTKSTNNLKTDCTIKQQKKELKQLKAQNCNNVFNTHISKLSKLIRERLRLKSSKKTCSAMDTNQFNNNFWRACKSSFSSSTNVAPQYNVANGETFFRNGLIADARSSFQFPDWIHPLPEPSVKGDIDKPTYKEVVAIVRRCKAKATLCPLNQISVIALKRCPILRTYLHKLIVKCWNAGTIPLSGMSLHSNPVIATIPLAHFDFHLYVSMMLVW</sequence>
<dbReference type="EMBL" id="AMQM01001982">
    <property type="status" value="NOT_ANNOTATED_CDS"/>
    <property type="molecule type" value="Genomic_DNA"/>
</dbReference>
<keyword evidence="4" id="KW-1185">Reference proteome</keyword>